<organism evidence="2">
    <name type="scientific">uncultured marine group II/III euryarchaeote AD1000_118_H06</name>
    <dbReference type="NCBI Taxonomy" id="1457722"/>
    <lineage>
        <taxon>Archaea</taxon>
        <taxon>Methanobacteriati</taxon>
        <taxon>Methanobacteriota</taxon>
        <taxon>environmental samples</taxon>
    </lineage>
</organism>
<feature type="transmembrane region" description="Helical" evidence="1">
    <location>
        <begin position="145"/>
        <end position="166"/>
    </location>
</feature>
<dbReference type="EMBL" id="KF900337">
    <property type="protein sequence ID" value="AIE91396.1"/>
    <property type="molecule type" value="Genomic_DNA"/>
</dbReference>
<keyword evidence="1" id="KW-0812">Transmembrane</keyword>
<sequence length="247" mass="27100">MNSFARLSSDRVHSLSTFGRPVDVSPLFPAPDPSAFVLNILSVLMMYGPFYLANTGAMLFGKWIPDKLGFSSSIIDGGRNWRDGFRILGDGKTWNGLLGGGIFSGLLTMLAHHLWSDRVLPDARPFVDPAMLTSPDDWFWVGGEWGAAFVMGFTLGIACMLGDTAGSFVKRRRGLKREGDESSEAPLLDTIPFAIAIFIAAFALFDGQIFTHEQLRGEIVALLILTPIIHRSFNLLGYRLGLKSVPF</sequence>
<dbReference type="PANTHER" id="PTHR39650:SF1">
    <property type="entry name" value="CDP-ARCHAEOL SYNTHASE"/>
    <property type="match status" value="1"/>
</dbReference>
<proteinExistence type="predicted"/>
<name>A0A075FPE6_9EURY</name>
<protein>
    <submittedName>
        <fullName evidence="2">Putative integral membrane protein</fullName>
    </submittedName>
</protein>
<feature type="transmembrane region" description="Helical" evidence="1">
    <location>
        <begin position="96"/>
        <end position="115"/>
    </location>
</feature>
<feature type="transmembrane region" description="Helical" evidence="1">
    <location>
        <begin position="219"/>
        <end position="238"/>
    </location>
</feature>
<evidence type="ECO:0000313" key="2">
    <source>
        <dbReference type="EMBL" id="AIE91396.1"/>
    </source>
</evidence>
<dbReference type="InterPro" id="IPR032690">
    <property type="entry name" value="CarS"/>
</dbReference>
<accession>A0A075FPE6</accession>
<keyword evidence="1" id="KW-1133">Transmembrane helix</keyword>
<dbReference type="AlphaFoldDB" id="A0A075FPE6"/>
<dbReference type="PANTHER" id="PTHR39650">
    <property type="entry name" value="CDP-ARCHAEOL SYNTHASE"/>
    <property type="match status" value="1"/>
</dbReference>
<dbReference type="Pfam" id="PF01864">
    <property type="entry name" value="CarS-like"/>
    <property type="match status" value="2"/>
</dbReference>
<evidence type="ECO:0000256" key="1">
    <source>
        <dbReference type="SAM" id="Phobius"/>
    </source>
</evidence>
<feature type="transmembrane region" description="Helical" evidence="1">
    <location>
        <begin position="35"/>
        <end position="53"/>
    </location>
</feature>
<feature type="transmembrane region" description="Helical" evidence="1">
    <location>
        <begin position="187"/>
        <end position="207"/>
    </location>
</feature>
<reference evidence="2" key="1">
    <citation type="journal article" date="2014" name="Genome Biol. Evol.">
        <title>Pangenome evidence for extensive interdomain horizontal transfer affecting lineage core and shell genes in uncultured planktonic thaumarchaeota and euryarchaeota.</title>
        <authorList>
            <person name="Deschamps P."/>
            <person name="Zivanovic Y."/>
            <person name="Moreira D."/>
            <person name="Rodriguez-Valera F."/>
            <person name="Lopez-Garcia P."/>
        </authorList>
    </citation>
    <scope>NUCLEOTIDE SEQUENCE</scope>
</reference>
<keyword evidence="1" id="KW-0472">Membrane</keyword>